<keyword evidence="4" id="KW-1185">Reference proteome</keyword>
<dbReference type="PANTHER" id="PTHR33492:SF12">
    <property type="entry name" value="HOMEODOMAIN-LIKE SUPERFAMILY PROTEIN-RELATED"/>
    <property type="match status" value="1"/>
</dbReference>
<dbReference type="AlphaFoldDB" id="A0AA38U1J7"/>
<organism evidence="3 4">
    <name type="scientific">Centaurea solstitialis</name>
    <name type="common">yellow star-thistle</name>
    <dbReference type="NCBI Taxonomy" id="347529"/>
    <lineage>
        <taxon>Eukaryota</taxon>
        <taxon>Viridiplantae</taxon>
        <taxon>Streptophyta</taxon>
        <taxon>Embryophyta</taxon>
        <taxon>Tracheophyta</taxon>
        <taxon>Spermatophyta</taxon>
        <taxon>Magnoliopsida</taxon>
        <taxon>eudicotyledons</taxon>
        <taxon>Gunneridae</taxon>
        <taxon>Pentapetalae</taxon>
        <taxon>asterids</taxon>
        <taxon>campanulids</taxon>
        <taxon>Asterales</taxon>
        <taxon>Asteraceae</taxon>
        <taxon>Carduoideae</taxon>
        <taxon>Cardueae</taxon>
        <taxon>Centaureinae</taxon>
        <taxon>Centaurea</taxon>
    </lineage>
</organism>
<dbReference type="Proteomes" id="UP001172457">
    <property type="component" value="Chromosome 1"/>
</dbReference>
<dbReference type="Gene3D" id="1.10.10.60">
    <property type="entry name" value="Homeodomain-like"/>
    <property type="match status" value="1"/>
</dbReference>
<feature type="domain" description="Myb-like" evidence="2">
    <location>
        <begin position="11"/>
        <end position="80"/>
    </location>
</feature>
<dbReference type="PROSITE" id="PS50090">
    <property type="entry name" value="MYB_LIKE"/>
    <property type="match status" value="1"/>
</dbReference>
<evidence type="ECO:0000256" key="1">
    <source>
        <dbReference type="SAM" id="MobiDB-lite"/>
    </source>
</evidence>
<name>A0AA38U1J7_9ASTR</name>
<reference evidence="3" key="1">
    <citation type="submission" date="2023-03" db="EMBL/GenBank/DDBJ databases">
        <title>Chromosome-scale reference genome and RAD-based genetic map of yellow starthistle (Centaurea solstitialis) reveal putative structural variation and QTLs associated with invader traits.</title>
        <authorList>
            <person name="Reatini B."/>
            <person name="Cang F.A."/>
            <person name="Jiang Q."/>
            <person name="Mckibben M.T.W."/>
            <person name="Barker M.S."/>
            <person name="Rieseberg L.H."/>
            <person name="Dlugosch K.M."/>
        </authorList>
    </citation>
    <scope>NUCLEOTIDE SEQUENCE</scope>
    <source>
        <strain evidence="3">CAN-66</strain>
        <tissue evidence="3">Leaf</tissue>
    </source>
</reference>
<dbReference type="Pfam" id="PF13837">
    <property type="entry name" value="Myb_DNA-bind_4"/>
    <property type="match status" value="1"/>
</dbReference>
<dbReference type="EMBL" id="JARYMX010000001">
    <property type="protein sequence ID" value="KAJ9564835.1"/>
    <property type="molecule type" value="Genomic_DNA"/>
</dbReference>
<accession>A0AA38U1J7</accession>
<comment type="caution">
    <text evidence="3">The sequence shown here is derived from an EMBL/GenBank/DDBJ whole genome shotgun (WGS) entry which is preliminary data.</text>
</comment>
<feature type="region of interest" description="Disordered" evidence="1">
    <location>
        <begin position="177"/>
        <end position="213"/>
    </location>
</feature>
<evidence type="ECO:0000313" key="3">
    <source>
        <dbReference type="EMBL" id="KAJ9564835.1"/>
    </source>
</evidence>
<proteinExistence type="predicted"/>
<evidence type="ECO:0000259" key="2">
    <source>
        <dbReference type="PROSITE" id="PS50090"/>
    </source>
</evidence>
<gene>
    <name evidence="3" type="ORF">OSB04_000801</name>
</gene>
<protein>
    <recommendedName>
        <fullName evidence="2">Myb-like domain-containing protein</fullName>
    </recommendedName>
</protein>
<evidence type="ECO:0000313" key="4">
    <source>
        <dbReference type="Proteomes" id="UP001172457"/>
    </source>
</evidence>
<dbReference type="InterPro" id="IPR001005">
    <property type="entry name" value="SANT/Myb"/>
</dbReference>
<sequence>MEVEKLNPSVLRDYRKGNWTVEETMILIEAKKLDEQRRSTTIKTTTKPTELRWKWIEEHCWKKGCFRSQNQCNDKWDNLMRDFKKIREFERRTRSISLSSLIKSDNNINNGDDDDGGSGRSYWKMEKLERKSHNLPSNMLPQIYEALAHVVEGKMGISVIPTTTTVGFHRPCTTTAATGALPLPPSRPPFGGGGVGDQLPLPTQGKRRKSNEEGSNLIETIKWYEEREETRHKELYIMHQKRYKIEESRIEMERQGFNELVDINSLSNSILAFTSSQRTPP</sequence>
<dbReference type="PANTHER" id="PTHR33492">
    <property type="entry name" value="OSJNBA0043A12.37 PROTEIN-RELATED"/>
    <property type="match status" value="1"/>
</dbReference>
<dbReference type="InterPro" id="IPR044822">
    <property type="entry name" value="Myb_DNA-bind_4"/>
</dbReference>